<organism evidence="1 2">
    <name type="scientific">Smallanthus sonchifolius</name>
    <dbReference type="NCBI Taxonomy" id="185202"/>
    <lineage>
        <taxon>Eukaryota</taxon>
        <taxon>Viridiplantae</taxon>
        <taxon>Streptophyta</taxon>
        <taxon>Embryophyta</taxon>
        <taxon>Tracheophyta</taxon>
        <taxon>Spermatophyta</taxon>
        <taxon>Magnoliopsida</taxon>
        <taxon>eudicotyledons</taxon>
        <taxon>Gunneridae</taxon>
        <taxon>Pentapetalae</taxon>
        <taxon>asterids</taxon>
        <taxon>campanulids</taxon>
        <taxon>Asterales</taxon>
        <taxon>Asteraceae</taxon>
        <taxon>Asteroideae</taxon>
        <taxon>Heliantheae alliance</taxon>
        <taxon>Millerieae</taxon>
        <taxon>Smallanthus</taxon>
    </lineage>
</organism>
<sequence>MGFAFAAGTVDGRDAFNFKHGDNSVSKKLTKGPFFSTYSYLTKATAKVEALKDQRIRTINGSHNYEHDVAAKLHSFAQQMPRILCKMPGSGSVSAVQLRHFVHGSTLSIGNIIT</sequence>
<evidence type="ECO:0000313" key="2">
    <source>
        <dbReference type="Proteomes" id="UP001056120"/>
    </source>
</evidence>
<protein>
    <submittedName>
        <fullName evidence="1">Uncharacterized protein</fullName>
    </submittedName>
</protein>
<dbReference type="EMBL" id="CM042029">
    <property type="protein sequence ID" value="KAI3794899.1"/>
    <property type="molecule type" value="Genomic_DNA"/>
</dbReference>
<reference evidence="2" key="1">
    <citation type="journal article" date="2022" name="Mol. Ecol. Resour.">
        <title>The genomes of chicory, endive, great burdock and yacon provide insights into Asteraceae palaeo-polyploidization history and plant inulin production.</title>
        <authorList>
            <person name="Fan W."/>
            <person name="Wang S."/>
            <person name="Wang H."/>
            <person name="Wang A."/>
            <person name="Jiang F."/>
            <person name="Liu H."/>
            <person name="Zhao H."/>
            <person name="Xu D."/>
            <person name="Zhang Y."/>
        </authorList>
    </citation>
    <scope>NUCLEOTIDE SEQUENCE [LARGE SCALE GENOMIC DNA]</scope>
    <source>
        <strain evidence="2">cv. Yunnan</strain>
    </source>
</reference>
<name>A0ACB9HGM2_9ASTR</name>
<reference evidence="1 2" key="2">
    <citation type="journal article" date="2022" name="Mol. Ecol. Resour.">
        <title>The genomes of chicory, endive, great burdock and yacon provide insights into Asteraceae paleo-polyploidization history and plant inulin production.</title>
        <authorList>
            <person name="Fan W."/>
            <person name="Wang S."/>
            <person name="Wang H."/>
            <person name="Wang A."/>
            <person name="Jiang F."/>
            <person name="Liu H."/>
            <person name="Zhao H."/>
            <person name="Xu D."/>
            <person name="Zhang Y."/>
        </authorList>
    </citation>
    <scope>NUCLEOTIDE SEQUENCE [LARGE SCALE GENOMIC DNA]</scope>
    <source>
        <strain evidence="2">cv. Yunnan</strain>
        <tissue evidence="1">Leaves</tissue>
    </source>
</reference>
<dbReference type="Proteomes" id="UP001056120">
    <property type="component" value="Linkage Group LG12"/>
</dbReference>
<proteinExistence type="predicted"/>
<accession>A0ACB9HGM2</accession>
<keyword evidence="2" id="KW-1185">Reference proteome</keyword>
<gene>
    <name evidence="1" type="ORF">L1987_37540</name>
</gene>
<comment type="caution">
    <text evidence="1">The sequence shown here is derived from an EMBL/GenBank/DDBJ whole genome shotgun (WGS) entry which is preliminary data.</text>
</comment>
<evidence type="ECO:0000313" key="1">
    <source>
        <dbReference type="EMBL" id="KAI3794899.1"/>
    </source>
</evidence>